<dbReference type="OrthoDB" id="10522777at2759"/>
<evidence type="ECO:0000256" key="1">
    <source>
        <dbReference type="SAM" id="MobiDB-lite"/>
    </source>
</evidence>
<feature type="compositionally biased region" description="Polar residues" evidence="1">
    <location>
        <begin position="196"/>
        <end position="216"/>
    </location>
</feature>
<dbReference type="EMBL" id="VWRR01000007">
    <property type="protein sequence ID" value="KAF6003248.1"/>
    <property type="molecule type" value="Genomic_DNA"/>
</dbReference>
<feature type="region of interest" description="Disordered" evidence="1">
    <location>
        <begin position="192"/>
        <end position="228"/>
    </location>
</feature>
<accession>A0A7J7IJP7</accession>
<proteinExistence type="predicted"/>
<reference evidence="2 3" key="1">
    <citation type="journal article" date="2020" name="J. Phycol.">
        <title>Comparative genome analysis reveals Cyanidiococcus gen. nov., a new extremophilic red algal genus sister to Cyanidioschyzon (Cyanidioschyzonaceae, Rhodophyta).</title>
        <authorList>
            <person name="Liu S.-L."/>
            <person name="Chiang Y.-R."/>
            <person name="Yoon H.S."/>
            <person name="Fu H.-Y."/>
        </authorList>
    </citation>
    <scope>NUCLEOTIDE SEQUENCE [LARGE SCALE GENOMIC DNA]</scope>
    <source>
        <strain evidence="2 3">THAL066</strain>
    </source>
</reference>
<comment type="caution">
    <text evidence="2">The sequence shown here is derived from an EMBL/GenBank/DDBJ whole genome shotgun (WGS) entry which is preliminary data.</text>
</comment>
<dbReference type="AlphaFoldDB" id="A0A7J7IJP7"/>
<sequence>MYVGKSGDSECSIRDASNASLHGVSSVGAPTAIRETPREPLSFSTLYLEIYQRNGLLSPAADNIGLERRSSSRLPLLRQPSETEERPTNAATSGPTAKLSPAELNERLLRTLEELLPPIWNQLGLSDAFADREQVLRLEDYTVLVRRMSDVVAVFMGEREHESLLLLEFGRRFEQCLRRTLYLETNAASSLFPRSAPTTDTTETSLLPDSSSNSTTGEDELVHGRSSTEAAEQWRLEKALVQRYEELCQVVAEMVSDQGIVNTTDPDVVSRLVWARLEA</sequence>
<organism evidence="2 3">
    <name type="scientific">Cyanidiococcus yangmingshanensis</name>
    <dbReference type="NCBI Taxonomy" id="2690220"/>
    <lineage>
        <taxon>Eukaryota</taxon>
        <taxon>Rhodophyta</taxon>
        <taxon>Bangiophyceae</taxon>
        <taxon>Cyanidiales</taxon>
        <taxon>Cyanidiaceae</taxon>
        <taxon>Cyanidiococcus</taxon>
    </lineage>
</organism>
<keyword evidence="3" id="KW-1185">Reference proteome</keyword>
<dbReference type="Proteomes" id="UP000530660">
    <property type="component" value="Unassembled WGS sequence"/>
</dbReference>
<evidence type="ECO:0000313" key="3">
    <source>
        <dbReference type="Proteomes" id="UP000530660"/>
    </source>
</evidence>
<dbReference type="Gene3D" id="3.30.450.60">
    <property type="match status" value="1"/>
</dbReference>
<feature type="region of interest" description="Disordered" evidence="1">
    <location>
        <begin position="71"/>
        <end position="100"/>
    </location>
</feature>
<gene>
    <name evidence="2" type="ORF">F1559_001944</name>
</gene>
<evidence type="ECO:0000313" key="2">
    <source>
        <dbReference type="EMBL" id="KAF6003248.1"/>
    </source>
</evidence>
<name>A0A7J7IJP7_9RHOD</name>
<protein>
    <submittedName>
        <fullName evidence="2">Uncharacterized protein</fullName>
    </submittedName>
</protein>